<evidence type="ECO:0000259" key="10">
    <source>
        <dbReference type="PROSITE" id="PS50929"/>
    </source>
</evidence>
<dbReference type="PROSITE" id="PS50893">
    <property type="entry name" value="ABC_TRANSPORTER_2"/>
    <property type="match status" value="1"/>
</dbReference>
<dbReference type="InterPro" id="IPR003439">
    <property type="entry name" value="ABC_transporter-like_ATP-bd"/>
</dbReference>
<evidence type="ECO:0000256" key="4">
    <source>
        <dbReference type="ARBA" id="ARBA00022840"/>
    </source>
</evidence>
<keyword evidence="6 8" id="KW-0472">Membrane</keyword>
<proteinExistence type="predicted"/>
<dbReference type="Pfam" id="PF00005">
    <property type="entry name" value="ABC_tran"/>
    <property type="match status" value="1"/>
</dbReference>
<keyword evidence="4 11" id="KW-0067">ATP-binding</keyword>
<feature type="transmembrane region" description="Helical" evidence="8">
    <location>
        <begin position="291"/>
        <end position="312"/>
    </location>
</feature>
<evidence type="ECO:0000313" key="12">
    <source>
        <dbReference type="Proteomes" id="UP001055868"/>
    </source>
</evidence>
<evidence type="ECO:0000259" key="9">
    <source>
        <dbReference type="PROSITE" id="PS50893"/>
    </source>
</evidence>
<dbReference type="Gene3D" id="3.40.50.300">
    <property type="entry name" value="P-loop containing nucleotide triphosphate hydrolases"/>
    <property type="match status" value="1"/>
</dbReference>
<evidence type="ECO:0000256" key="8">
    <source>
        <dbReference type="SAM" id="Phobius"/>
    </source>
</evidence>
<dbReference type="InterPro" id="IPR036640">
    <property type="entry name" value="ABC1_TM_sf"/>
</dbReference>
<dbReference type="SMART" id="SM00382">
    <property type="entry name" value="AAA"/>
    <property type="match status" value="1"/>
</dbReference>
<dbReference type="SUPFAM" id="SSF52540">
    <property type="entry name" value="P-loop containing nucleoside triphosphate hydrolases"/>
    <property type="match status" value="1"/>
</dbReference>
<feature type="domain" description="ABC transmembrane type-1" evidence="10">
    <location>
        <begin position="60"/>
        <end position="340"/>
    </location>
</feature>
<evidence type="ECO:0000313" key="11">
    <source>
        <dbReference type="EMBL" id="UQN28509.1"/>
    </source>
</evidence>
<dbReference type="Gene3D" id="1.20.1560.10">
    <property type="entry name" value="ABC transporter type 1, transmembrane domain"/>
    <property type="match status" value="1"/>
</dbReference>
<evidence type="ECO:0000256" key="7">
    <source>
        <dbReference type="SAM" id="MobiDB-lite"/>
    </source>
</evidence>
<dbReference type="PANTHER" id="PTHR24221">
    <property type="entry name" value="ATP-BINDING CASSETTE SUB-FAMILY B"/>
    <property type="match status" value="1"/>
</dbReference>
<feature type="compositionally biased region" description="Low complexity" evidence="7">
    <location>
        <begin position="17"/>
        <end position="32"/>
    </location>
</feature>
<feature type="transmembrane region" description="Helical" evidence="8">
    <location>
        <begin position="203"/>
        <end position="220"/>
    </location>
</feature>
<evidence type="ECO:0000256" key="2">
    <source>
        <dbReference type="ARBA" id="ARBA00022692"/>
    </source>
</evidence>
<keyword evidence="12" id="KW-1185">Reference proteome</keyword>
<dbReference type="Proteomes" id="UP001055868">
    <property type="component" value="Chromosome"/>
</dbReference>
<feature type="domain" description="ABC transporter" evidence="9">
    <location>
        <begin position="390"/>
        <end position="622"/>
    </location>
</feature>
<dbReference type="EMBL" id="CP097218">
    <property type="protein sequence ID" value="UQN28509.1"/>
    <property type="molecule type" value="Genomic_DNA"/>
</dbReference>
<keyword evidence="5 8" id="KW-1133">Transmembrane helix</keyword>
<feature type="transmembrane region" description="Helical" evidence="8">
    <location>
        <begin position="318"/>
        <end position="338"/>
    </location>
</feature>
<dbReference type="PANTHER" id="PTHR24221:SF590">
    <property type="entry name" value="COMPONENT LINKED WITH THE ASSEMBLY OF CYTOCHROME' TRANSPORT TRANSMEMBRANE ATP-BINDING PROTEIN ABC TRANSPORTER CYDD-RELATED"/>
    <property type="match status" value="1"/>
</dbReference>
<protein>
    <submittedName>
        <fullName evidence="11">ABC transporter ATP-binding protein/permease</fullName>
    </submittedName>
</protein>
<evidence type="ECO:0000256" key="5">
    <source>
        <dbReference type="ARBA" id="ARBA00022989"/>
    </source>
</evidence>
<feature type="transmembrane region" description="Helical" evidence="8">
    <location>
        <begin position="101"/>
        <end position="125"/>
    </location>
</feature>
<evidence type="ECO:0000256" key="1">
    <source>
        <dbReference type="ARBA" id="ARBA00004651"/>
    </source>
</evidence>
<accession>A0ABY4N2Z1</accession>
<dbReference type="PROSITE" id="PS00211">
    <property type="entry name" value="ABC_TRANSPORTER_1"/>
    <property type="match status" value="1"/>
</dbReference>
<gene>
    <name evidence="11" type="ORF">M4486_12795</name>
</gene>
<dbReference type="InterPro" id="IPR017871">
    <property type="entry name" value="ABC_transporter-like_CS"/>
</dbReference>
<dbReference type="Pfam" id="PF00664">
    <property type="entry name" value="ABC_membrane"/>
    <property type="match status" value="1"/>
</dbReference>
<sequence>MRAMSEEKTSPPPAVETPSVFPPTTSTTSATTDAEKRREADAALREMLAPVRGSLLAGRILGVLAGIATAAPYLALVRLGDVMLAGAADGRLPASQEVRPVVMWLVTAFIVQALLLFAGLMVTHVSDLRLRALLRERMIGRISRAPLSWFSAHSSGRIRKAIQDDTASLHHLVAHAPVENAMAIASPIAMLAASFALDWRLGLLAMVTLPIYLGLQAWSMRGMGDKTAEMDTRLGEVSSRAVELADGIAVIKAFGQVGRAHDRYTQAARAFSRFYLDWVGPMLRASALSEALVSVPVIVLIMMSGGALLVTAGTVTPAAALAATLIALVLPATVLTIGNATWSSQIASSAALRLREVLEAPQLEETGADGRGDERADAGAIGRVGPVGRVEFSDVSYSYGRTLALDGVDLELAPGTVTALVGRSGSGKSTLATTLARFQDPDRGSVRIDGRDVRSMTQRELYSTVSFVLQDPQLLRITLRENIRLARPDADDTAVREAARAACVLDEIEQMPHGLDTVVGEGVSLSGGQAQRVSIARALLADAPVLILDEATAASDPDSEAEIQQALNRLTRGRTVLVIAHRPEAVLGVDQLVRLEGGRVVRRLIGEEVTPSAIRAAMEAPQSTSVPSIQETR</sequence>
<name>A0ABY4N2Z1_9MICO</name>
<evidence type="ECO:0000256" key="3">
    <source>
        <dbReference type="ARBA" id="ARBA00022741"/>
    </source>
</evidence>
<feature type="transmembrane region" description="Helical" evidence="8">
    <location>
        <begin position="55"/>
        <end position="75"/>
    </location>
</feature>
<organism evidence="11 12">
    <name type="scientific">Brachybacterium kimchii</name>
    <dbReference type="NCBI Taxonomy" id="2942909"/>
    <lineage>
        <taxon>Bacteria</taxon>
        <taxon>Bacillati</taxon>
        <taxon>Actinomycetota</taxon>
        <taxon>Actinomycetes</taxon>
        <taxon>Micrococcales</taxon>
        <taxon>Dermabacteraceae</taxon>
        <taxon>Brachybacterium</taxon>
    </lineage>
</organism>
<reference evidence="11" key="1">
    <citation type="submission" date="2022-05" db="EMBL/GenBank/DDBJ databases">
        <title>Genomic analysis of Brachybacterium sp. CBA3104.</title>
        <authorList>
            <person name="Roh S.W."/>
            <person name="Kim Y.B."/>
            <person name="Kim Y."/>
        </authorList>
    </citation>
    <scope>NUCLEOTIDE SEQUENCE</scope>
    <source>
        <strain evidence="11">CBA3104</strain>
    </source>
</reference>
<dbReference type="InterPro" id="IPR027417">
    <property type="entry name" value="P-loop_NTPase"/>
</dbReference>
<dbReference type="SUPFAM" id="SSF90123">
    <property type="entry name" value="ABC transporter transmembrane region"/>
    <property type="match status" value="1"/>
</dbReference>
<comment type="subcellular location">
    <subcellularLocation>
        <location evidence="1">Cell membrane</location>
        <topology evidence="1">Multi-pass membrane protein</topology>
    </subcellularLocation>
</comment>
<dbReference type="RefSeq" id="WP_249477622.1">
    <property type="nucleotide sequence ID" value="NZ_CP097218.1"/>
</dbReference>
<keyword evidence="3" id="KW-0547">Nucleotide-binding</keyword>
<dbReference type="InterPro" id="IPR011527">
    <property type="entry name" value="ABC1_TM_dom"/>
</dbReference>
<dbReference type="PROSITE" id="PS50929">
    <property type="entry name" value="ABC_TM1F"/>
    <property type="match status" value="1"/>
</dbReference>
<dbReference type="InterPro" id="IPR003593">
    <property type="entry name" value="AAA+_ATPase"/>
</dbReference>
<feature type="region of interest" description="Disordered" evidence="7">
    <location>
        <begin position="1"/>
        <end position="39"/>
    </location>
</feature>
<keyword evidence="2 8" id="KW-0812">Transmembrane</keyword>
<evidence type="ECO:0000256" key="6">
    <source>
        <dbReference type="ARBA" id="ARBA00023136"/>
    </source>
</evidence>
<dbReference type="InterPro" id="IPR039421">
    <property type="entry name" value="Type_1_exporter"/>
</dbReference>
<dbReference type="GO" id="GO:0005524">
    <property type="term" value="F:ATP binding"/>
    <property type="evidence" value="ECO:0007669"/>
    <property type="project" value="UniProtKB-KW"/>
</dbReference>